<dbReference type="Proteomes" id="UP000694251">
    <property type="component" value="Chromosome 11"/>
</dbReference>
<keyword evidence="2" id="KW-1185">Reference proteome</keyword>
<dbReference type="SMART" id="SM00320">
    <property type="entry name" value="WD40"/>
    <property type="match status" value="2"/>
</dbReference>
<protein>
    <submittedName>
        <fullName evidence="1">WD40 repeat</fullName>
    </submittedName>
</protein>
<dbReference type="InterPro" id="IPR049916">
    <property type="entry name" value="WDR72-like"/>
</dbReference>
<dbReference type="PANTHER" id="PTHR44099:SF4">
    <property type="entry name" value="RABCONNECTIN-3B, ISOFORM A"/>
    <property type="match status" value="1"/>
</dbReference>
<evidence type="ECO:0000313" key="1">
    <source>
        <dbReference type="EMBL" id="KAG7557423.1"/>
    </source>
</evidence>
<proteinExistence type="predicted"/>
<dbReference type="EMBL" id="JAEFBJ010000011">
    <property type="protein sequence ID" value="KAG7557423.1"/>
    <property type="molecule type" value="Genomic_DNA"/>
</dbReference>
<sequence length="161" mass="17115">MKCRSVACLWSGAPPSHRVTATASLTNPPTLYTGGSDGSIIWWSISSSSESNSEVKPIAMLCGHTAPIVDLAVCDPTTVSGNGVTADCSDTSNMDPFVKCSVWISVCTDGVLCVWSTSCGNCRRRRKLPPWVGSSSILCTLPSEPRYVCVDFSMGIYLLAI</sequence>
<dbReference type="InterPro" id="IPR001680">
    <property type="entry name" value="WD40_rpt"/>
</dbReference>
<evidence type="ECO:0000313" key="2">
    <source>
        <dbReference type="Proteomes" id="UP000694251"/>
    </source>
</evidence>
<name>A0A8T1ZGX0_ARASU</name>
<dbReference type="OrthoDB" id="338622at2759"/>
<dbReference type="GO" id="GO:0005737">
    <property type="term" value="C:cytoplasm"/>
    <property type="evidence" value="ECO:0007669"/>
    <property type="project" value="TreeGrafter"/>
</dbReference>
<dbReference type="AlphaFoldDB" id="A0A8T1ZGX0"/>
<accession>A0A8T1ZGX0</accession>
<dbReference type="PANTHER" id="PTHR44099">
    <property type="entry name" value="RABCONNECTIN-3B, ISOFORM A"/>
    <property type="match status" value="1"/>
</dbReference>
<comment type="caution">
    <text evidence="1">The sequence shown here is derived from an EMBL/GenBank/DDBJ whole genome shotgun (WGS) entry which is preliminary data.</text>
</comment>
<gene>
    <name evidence="1" type="ORF">ISN44_As11g033920</name>
</gene>
<organism evidence="1 2">
    <name type="scientific">Arabidopsis suecica</name>
    <name type="common">Swedish thale-cress</name>
    <name type="synonym">Cardaminopsis suecica</name>
    <dbReference type="NCBI Taxonomy" id="45249"/>
    <lineage>
        <taxon>Eukaryota</taxon>
        <taxon>Viridiplantae</taxon>
        <taxon>Streptophyta</taxon>
        <taxon>Embryophyta</taxon>
        <taxon>Tracheophyta</taxon>
        <taxon>Spermatophyta</taxon>
        <taxon>Magnoliopsida</taxon>
        <taxon>eudicotyledons</taxon>
        <taxon>Gunneridae</taxon>
        <taxon>Pentapetalae</taxon>
        <taxon>rosids</taxon>
        <taxon>malvids</taxon>
        <taxon>Brassicales</taxon>
        <taxon>Brassicaceae</taxon>
        <taxon>Camelineae</taxon>
        <taxon>Arabidopsis</taxon>
    </lineage>
</organism>
<reference evidence="1 2" key="1">
    <citation type="submission" date="2020-12" db="EMBL/GenBank/DDBJ databases">
        <title>Concerted genomic and epigenomic changes stabilize Arabidopsis allopolyploids.</title>
        <authorList>
            <person name="Chen Z."/>
        </authorList>
    </citation>
    <scope>NUCLEOTIDE SEQUENCE [LARGE SCALE GENOMIC DNA]</scope>
    <source>
        <strain evidence="1">As9502</strain>
        <tissue evidence="1">Leaf</tissue>
    </source>
</reference>